<dbReference type="InterPro" id="IPR019887">
    <property type="entry name" value="Tscrpt_reg_AsnC/Lrp_C"/>
</dbReference>
<dbReference type="Gene3D" id="3.30.70.920">
    <property type="match status" value="1"/>
</dbReference>
<dbReference type="GO" id="GO:0043565">
    <property type="term" value="F:sequence-specific DNA binding"/>
    <property type="evidence" value="ECO:0007669"/>
    <property type="project" value="InterPro"/>
</dbReference>
<dbReference type="InterPro" id="IPR036390">
    <property type="entry name" value="WH_DNA-bd_sf"/>
</dbReference>
<dbReference type="EMBL" id="JACIFP010000001">
    <property type="protein sequence ID" value="MBB4137758.1"/>
    <property type="molecule type" value="Genomic_DNA"/>
</dbReference>
<evidence type="ECO:0000256" key="1">
    <source>
        <dbReference type="ARBA" id="ARBA00023015"/>
    </source>
</evidence>
<dbReference type="InterPro" id="IPR036388">
    <property type="entry name" value="WH-like_DNA-bd_sf"/>
</dbReference>
<keyword evidence="2 5" id="KW-0238">DNA-binding</keyword>
<dbReference type="SUPFAM" id="SSF54909">
    <property type="entry name" value="Dimeric alpha+beta barrel"/>
    <property type="match status" value="1"/>
</dbReference>
<evidence type="ECO:0000313" key="6">
    <source>
        <dbReference type="Proteomes" id="UP000551501"/>
    </source>
</evidence>
<reference evidence="5 6" key="1">
    <citation type="submission" date="2020-08" db="EMBL/GenBank/DDBJ databases">
        <title>Sequencing the genomes of 1000 actinobacteria strains.</title>
        <authorList>
            <person name="Klenk H.-P."/>
        </authorList>
    </citation>
    <scope>NUCLEOTIDE SEQUENCE [LARGE SCALE GENOMIC DNA]</scope>
    <source>
        <strain evidence="5 6">DSM 45298</strain>
    </source>
</reference>
<evidence type="ECO:0000259" key="4">
    <source>
        <dbReference type="PROSITE" id="PS50956"/>
    </source>
</evidence>
<dbReference type="RefSeq" id="WP_183372580.1">
    <property type="nucleotide sequence ID" value="NZ_BAABHL010000001.1"/>
</dbReference>
<proteinExistence type="predicted"/>
<sequence length="160" mass="17089">MPTARTIDAIDAKILVALTEDPRATVLALASKSNLSRNTVQTRLAKMDANGVLRNFDRSVDPAAAGYPLTAFVFTRVAQQSLAQIASALEAIPEVIEVHGLSGQTDLLIHVVAQGADDLYRTAGRILGIDGVEQTNTALAMRKLVDYRVTPLLAPLAAQR</sequence>
<dbReference type="Gene3D" id="1.10.10.10">
    <property type="entry name" value="Winged helix-like DNA-binding domain superfamily/Winged helix DNA-binding domain"/>
    <property type="match status" value="1"/>
</dbReference>
<evidence type="ECO:0000256" key="2">
    <source>
        <dbReference type="ARBA" id="ARBA00023125"/>
    </source>
</evidence>
<dbReference type="InterPro" id="IPR000485">
    <property type="entry name" value="AsnC-type_HTH_dom"/>
</dbReference>
<gene>
    <name evidence="5" type="ORF">BKA16_004310</name>
</gene>
<dbReference type="PRINTS" id="PR00033">
    <property type="entry name" value="HTHASNC"/>
</dbReference>
<evidence type="ECO:0000313" key="5">
    <source>
        <dbReference type="EMBL" id="MBB4137758.1"/>
    </source>
</evidence>
<dbReference type="SUPFAM" id="SSF46785">
    <property type="entry name" value="Winged helix' DNA-binding domain"/>
    <property type="match status" value="1"/>
</dbReference>
<dbReference type="AlphaFoldDB" id="A0A840F5Q9"/>
<dbReference type="GO" id="GO:0043200">
    <property type="term" value="P:response to amino acid"/>
    <property type="evidence" value="ECO:0007669"/>
    <property type="project" value="TreeGrafter"/>
</dbReference>
<organism evidence="5 6">
    <name type="scientific">Gordonia humi</name>
    <dbReference type="NCBI Taxonomy" id="686429"/>
    <lineage>
        <taxon>Bacteria</taxon>
        <taxon>Bacillati</taxon>
        <taxon>Actinomycetota</taxon>
        <taxon>Actinomycetes</taxon>
        <taxon>Mycobacteriales</taxon>
        <taxon>Gordoniaceae</taxon>
        <taxon>Gordonia</taxon>
    </lineage>
</organism>
<dbReference type="PANTHER" id="PTHR30154:SF34">
    <property type="entry name" value="TRANSCRIPTIONAL REGULATOR AZLB"/>
    <property type="match status" value="1"/>
</dbReference>
<name>A0A840F5Q9_9ACTN</name>
<dbReference type="Pfam" id="PF01037">
    <property type="entry name" value="AsnC_trans_reg"/>
    <property type="match status" value="1"/>
</dbReference>
<accession>A0A840F5Q9</accession>
<dbReference type="SMART" id="SM00344">
    <property type="entry name" value="HTH_ASNC"/>
    <property type="match status" value="1"/>
</dbReference>
<protein>
    <submittedName>
        <fullName evidence="5">DNA-binding Lrp family transcriptional regulator</fullName>
    </submittedName>
</protein>
<keyword evidence="3" id="KW-0804">Transcription</keyword>
<feature type="domain" description="HTH asnC-type" evidence="4">
    <location>
        <begin position="7"/>
        <end position="68"/>
    </location>
</feature>
<dbReference type="GO" id="GO:0005829">
    <property type="term" value="C:cytosol"/>
    <property type="evidence" value="ECO:0007669"/>
    <property type="project" value="TreeGrafter"/>
</dbReference>
<keyword evidence="1" id="KW-0805">Transcription regulation</keyword>
<evidence type="ECO:0000256" key="3">
    <source>
        <dbReference type="ARBA" id="ARBA00023163"/>
    </source>
</evidence>
<dbReference type="PROSITE" id="PS50956">
    <property type="entry name" value="HTH_ASNC_2"/>
    <property type="match status" value="1"/>
</dbReference>
<dbReference type="InterPro" id="IPR019888">
    <property type="entry name" value="Tscrpt_reg_AsnC-like"/>
</dbReference>
<dbReference type="PANTHER" id="PTHR30154">
    <property type="entry name" value="LEUCINE-RESPONSIVE REGULATORY PROTEIN"/>
    <property type="match status" value="1"/>
</dbReference>
<keyword evidence="6" id="KW-1185">Reference proteome</keyword>
<comment type="caution">
    <text evidence="5">The sequence shown here is derived from an EMBL/GenBank/DDBJ whole genome shotgun (WGS) entry which is preliminary data.</text>
</comment>
<dbReference type="InterPro" id="IPR011008">
    <property type="entry name" value="Dimeric_a/b-barrel"/>
</dbReference>
<dbReference type="Pfam" id="PF13404">
    <property type="entry name" value="HTH_AsnC-type"/>
    <property type="match status" value="1"/>
</dbReference>
<dbReference type="Proteomes" id="UP000551501">
    <property type="component" value="Unassembled WGS sequence"/>
</dbReference>